<accession>A0A2W7NEV9</accession>
<dbReference type="PANTHER" id="PTHR43574">
    <property type="entry name" value="EPIMERASE-RELATED"/>
    <property type="match status" value="1"/>
</dbReference>
<keyword evidence="4" id="KW-1185">Reference proteome</keyword>
<dbReference type="OrthoDB" id="9811743at2"/>
<dbReference type="Proteomes" id="UP000249239">
    <property type="component" value="Unassembled WGS sequence"/>
</dbReference>
<dbReference type="SUPFAM" id="SSF51735">
    <property type="entry name" value="NAD(P)-binding Rossmann-fold domains"/>
    <property type="match status" value="1"/>
</dbReference>
<evidence type="ECO:0000259" key="2">
    <source>
        <dbReference type="Pfam" id="PF01370"/>
    </source>
</evidence>
<dbReference type="Pfam" id="PF01370">
    <property type="entry name" value="Epimerase"/>
    <property type="match status" value="1"/>
</dbReference>
<evidence type="ECO:0000256" key="1">
    <source>
        <dbReference type="ARBA" id="ARBA00023027"/>
    </source>
</evidence>
<organism evidence="3 4">
    <name type="scientific">Breznakibacter xylanolyticus</name>
    <dbReference type="NCBI Taxonomy" id="990"/>
    <lineage>
        <taxon>Bacteria</taxon>
        <taxon>Pseudomonadati</taxon>
        <taxon>Bacteroidota</taxon>
        <taxon>Bacteroidia</taxon>
        <taxon>Marinilabiliales</taxon>
        <taxon>Marinilabiliaceae</taxon>
        <taxon>Breznakibacter</taxon>
    </lineage>
</organism>
<dbReference type="Gene3D" id="3.90.25.10">
    <property type="entry name" value="UDP-galactose 4-epimerase, domain 1"/>
    <property type="match status" value="1"/>
</dbReference>
<evidence type="ECO:0000313" key="4">
    <source>
        <dbReference type="Proteomes" id="UP000249239"/>
    </source>
</evidence>
<feature type="domain" description="NAD-dependent epimerase/dehydratase" evidence="2">
    <location>
        <begin position="4"/>
        <end position="248"/>
    </location>
</feature>
<dbReference type="Gene3D" id="3.40.50.720">
    <property type="entry name" value="NAD(P)-binding Rossmann-like Domain"/>
    <property type="match status" value="1"/>
</dbReference>
<keyword evidence="1" id="KW-0520">NAD</keyword>
<proteinExistence type="predicted"/>
<dbReference type="RefSeq" id="WP_111445491.1">
    <property type="nucleotide sequence ID" value="NZ_QKZK01000012.1"/>
</dbReference>
<dbReference type="PRINTS" id="PR01713">
    <property type="entry name" value="NUCEPIMERASE"/>
</dbReference>
<dbReference type="InterPro" id="IPR001509">
    <property type="entry name" value="Epimerase_deHydtase"/>
</dbReference>
<reference evidence="3 4" key="1">
    <citation type="submission" date="2018-06" db="EMBL/GenBank/DDBJ databases">
        <title>Genomic Encyclopedia of Archaeal and Bacterial Type Strains, Phase II (KMG-II): from individual species to whole genera.</title>
        <authorList>
            <person name="Goeker M."/>
        </authorList>
    </citation>
    <scope>NUCLEOTIDE SEQUENCE [LARGE SCALE GENOMIC DNA]</scope>
    <source>
        <strain evidence="3 4">DSM 6779</strain>
    </source>
</reference>
<protein>
    <submittedName>
        <fullName evidence="3">UDP-glucuronate 4-epimerase</fullName>
    </submittedName>
</protein>
<sequence>MQKILVTGAAGFIGYHLSSWLCKNGHQVMGIDSLNNYYDVNLKLDRINQLRRESHFSFRPVNICDKPELDALFAAQKFDVVINLAAQAGVRNSIEKPYAYIDSNLIGFINILEACRHNPVKHLIFASSSSIYGNSDRIPFSEDHITDAPVSLYAATKKANELMAHSYAHLYGIPTTGLRFFTVYGPWGRPDMAYFSFTKNIIEGTPINVYNHGNQMRDFTYVDDIVEAMGALVSKAPEHNIPFRVCNIGNHQPVRLMDFINTLENIIGKEAKKIMLPRQSGDVDATYADVTKLTHLVGFQPKTDIEEGLSQFVNWYKKYYQ</sequence>
<dbReference type="InterPro" id="IPR036291">
    <property type="entry name" value="NAD(P)-bd_dom_sf"/>
</dbReference>
<name>A0A2W7NEV9_9BACT</name>
<comment type="caution">
    <text evidence="3">The sequence shown here is derived from an EMBL/GenBank/DDBJ whole genome shotgun (WGS) entry which is preliminary data.</text>
</comment>
<dbReference type="EMBL" id="QKZK01000012">
    <property type="protein sequence ID" value="PZX16677.1"/>
    <property type="molecule type" value="Genomic_DNA"/>
</dbReference>
<evidence type="ECO:0000313" key="3">
    <source>
        <dbReference type="EMBL" id="PZX16677.1"/>
    </source>
</evidence>
<gene>
    <name evidence="3" type="ORF">LX69_01747</name>
</gene>
<dbReference type="AlphaFoldDB" id="A0A2W7NEV9"/>